<dbReference type="PANTHER" id="PTHR39601:SF2">
    <property type="entry name" value="CHORIOGENIN HMINOR"/>
    <property type="match status" value="1"/>
</dbReference>
<evidence type="ECO:0000259" key="2">
    <source>
        <dbReference type="Pfam" id="PF26013"/>
    </source>
</evidence>
<feature type="compositionally biased region" description="Basic and acidic residues" evidence="1">
    <location>
        <begin position="96"/>
        <end position="105"/>
    </location>
</feature>
<reference evidence="3 4" key="2">
    <citation type="journal article" date="2012" name="PLoS Pathog.">
        <title>Diverse lifestyles and strategies of plant pathogenesis encoded in the genomes of eighteen Dothideomycetes fungi.</title>
        <authorList>
            <person name="Ohm R.A."/>
            <person name="Feau N."/>
            <person name="Henrissat B."/>
            <person name="Schoch C.L."/>
            <person name="Horwitz B.A."/>
            <person name="Barry K.W."/>
            <person name="Condon B.J."/>
            <person name="Copeland A.C."/>
            <person name="Dhillon B."/>
            <person name="Glaser F."/>
            <person name="Hesse C.N."/>
            <person name="Kosti I."/>
            <person name="LaButti K."/>
            <person name="Lindquist E.A."/>
            <person name="Lucas S."/>
            <person name="Salamov A.A."/>
            <person name="Bradshaw R.E."/>
            <person name="Ciuffetti L."/>
            <person name="Hamelin R.C."/>
            <person name="Kema G.H.J."/>
            <person name="Lawrence C."/>
            <person name="Scott J.A."/>
            <person name="Spatafora J.W."/>
            <person name="Turgeon B.G."/>
            <person name="de Wit P.J.G.M."/>
            <person name="Zhong S."/>
            <person name="Goodwin S.B."/>
            <person name="Grigoriev I.V."/>
        </authorList>
    </citation>
    <scope>NUCLEOTIDE SEQUENCE [LARGE SCALE GENOMIC DNA]</scope>
    <source>
        <strain evidence="4">NZE10 / CBS 128990</strain>
    </source>
</reference>
<feature type="region of interest" description="Disordered" evidence="1">
    <location>
        <begin position="797"/>
        <end position="835"/>
    </location>
</feature>
<name>N1PWX6_DOTSN</name>
<dbReference type="OMA" id="WIAGLDQ"/>
<evidence type="ECO:0000313" key="3">
    <source>
        <dbReference type="EMBL" id="EME47488.1"/>
    </source>
</evidence>
<evidence type="ECO:0000313" key="4">
    <source>
        <dbReference type="Proteomes" id="UP000016933"/>
    </source>
</evidence>
<dbReference type="HOGENOM" id="CLU_005053_2_1_1"/>
<dbReference type="AlphaFoldDB" id="N1PWX6"/>
<dbReference type="OrthoDB" id="5300331at2759"/>
<feature type="compositionally biased region" description="Polar residues" evidence="1">
    <location>
        <begin position="110"/>
        <end position="120"/>
    </location>
</feature>
<gene>
    <name evidence="3" type="ORF">DOTSEDRAFT_69431</name>
</gene>
<feature type="region of interest" description="Disordered" evidence="1">
    <location>
        <begin position="847"/>
        <end position="877"/>
    </location>
</feature>
<evidence type="ECO:0000256" key="1">
    <source>
        <dbReference type="SAM" id="MobiDB-lite"/>
    </source>
</evidence>
<reference evidence="4" key="1">
    <citation type="journal article" date="2012" name="PLoS Genet.">
        <title>The genomes of the fungal plant pathogens Cladosporium fulvum and Dothistroma septosporum reveal adaptation to different hosts and lifestyles but also signatures of common ancestry.</title>
        <authorList>
            <person name="de Wit P.J.G.M."/>
            <person name="van der Burgt A."/>
            <person name="Oekmen B."/>
            <person name="Stergiopoulos I."/>
            <person name="Abd-Elsalam K.A."/>
            <person name="Aerts A.L."/>
            <person name="Bahkali A.H."/>
            <person name="Beenen H.G."/>
            <person name="Chettri P."/>
            <person name="Cox M.P."/>
            <person name="Datema E."/>
            <person name="de Vries R.P."/>
            <person name="Dhillon B."/>
            <person name="Ganley A.R."/>
            <person name="Griffiths S.A."/>
            <person name="Guo Y."/>
            <person name="Hamelin R.C."/>
            <person name="Henrissat B."/>
            <person name="Kabir M.S."/>
            <person name="Jashni M.K."/>
            <person name="Kema G."/>
            <person name="Klaubauf S."/>
            <person name="Lapidus A."/>
            <person name="Levasseur A."/>
            <person name="Lindquist E."/>
            <person name="Mehrabi R."/>
            <person name="Ohm R.A."/>
            <person name="Owen T.J."/>
            <person name="Salamov A."/>
            <person name="Schwelm A."/>
            <person name="Schijlen E."/>
            <person name="Sun H."/>
            <person name="van den Burg H.A."/>
            <person name="van Ham R.C.H.J."/>
            <person name="Zhang S."/>
            <person name="Goodwin S.B."/>
            <person name="Grigoriev I.V."/>
            <person name="Collemare J."/>
            <person name="Bradshaw R.E."/>
        </authorList>
    </citation>
    <scope>NUCLEOTIDE SEQUENCE [LARGE SCALE GENOMIC DNA]</scope>
    <source>
        <strain evidence="4">NZE10 / CBS 128990</strain>
    </source>
</reference>
<feature type="region of interest" description="Disordered" evidence="1">
    <location>
        <begin position="595"/>
        <end position="626"/>
    </location>
</feature>
<dbReference type="eggNOG" id="ENOG502QUVC">
    <property type="taxonomic scope" value="Eukaryota"/>
</dbReference>
<dbReference type="EMBL" id="KB446536">
    <property type="protein sequence ID" value="EME47488.1"/>
    <property type="molecule type" value="Genomic_DNA"/>
</dbReference>
<protein>
    <recommendedName>
        <fullName evidence="2">DUF8004 domain-containing protein</fullName>
    </recommendedName>
</protein>
<keyword evidence="4" id="KW-1185">Reference proteome</keyword>
<feature type="compositionally biased region" description="Low complexity" evidence="1">
    <location>
        <begin position="20"/>
        <end position="33"/>
    </location>
</feature>
<proteinExistence type="predicted"/>
<sequence>MSRRLSAIFTAGLSSEDRSSPASGSASPRRMSPTDTRSKSPSKLSKQAPAYNTARRPSGQHYLNPAEPTLPSLQLLQDGDAALMPPPSIGAAGHPSRSESRERSRPGTPGNYSRPVTPSIQLRDRPTVHPQSPNDAAKEKKKHWWSSSKKKDGTSDGPVAWIAGHPQRIPYDADGLLNAQPSQDLWDDTDGNCFVYLYPRNSGRGATFKVDSAVFASSPVLTKLAFGDIYSNAAVVSGDRRQGPLETRTHHLSVNDPATPPLSPKRNVGGTSSTSSRDSRGQYSQFSEPQEAHLYLPIKLGSDGAAHTLSGPASAKPEGEKAAMEDLQTLIDYRNFFAFLCGQSLVATERRSTFFHIFMTIAGILKSFQFSNVDGSTFGEVANSSFNNYIEELGLADVRTSREKTIEGVVLGERMKNVLLYNEAFTHAVGKHSDLLTLKSPKFAMISHISQNRLTRAAMDLDKRVASIRLIMTDFDFPFLFSGIMNSKTSIERKEGVRFDQWKEHFLGMRKFIMGMYKQRYGDWPPKASSKKNSMETSGLNRLVLRDVYHDLSSLYDLLVDRNQLTTRTIDGVNEDGGRDEPSVRGLRAVLSEYDRSSPPVKPPMPFDLPRLPSLKHTRPDFGHDAKKDVKAMQKKIKDDELHNLLRSSWNDDARVTPFVDAFREMEKRAAHGCTMHELEDLRMGQWIFMYTVLQALPMLACDAPGLKWTKAVEYFLCEPPRSGVPWANPNAAGAGGVRRTWFSVGGEGGGVVSLPSDIVEHGVEGIYHRSHCWEMAEKWCASNPILSAALNMQQQSNAGAEFEDPLPAPPSGNDLLRPDSRNSNRSGTSRASKRYSSFGLGLEALPLPAGVTPDGSAPSPMDRPRTPAHSVDASKTFDSILGGADLKTGKAKKKK</sequence>
<feature type="domain" description="DUF8004" evidence="2">
    <location>
        <begin position="384"/>
        <end position="477"/>
    </location>
</feature>
<dbReference type="Proteomes" id="UP000016933">
    <property type="component" value="Unassembled WGS sequence"/>
</dbReference>
<dbReference type="InterPro" id="IPR058317">
    <property type="entry name" value="DUF8004"/>
</dbReference>
<organism evidence="3 4">
    <name type="scientific">Dothistroma septosporum (strain NZE10 / CBS 128990)</name>
    <name type="common">Red band needle blight fungus</name>
    <name type="synonym">Mycosphaerella pini</name>
    <dbReference type="NCBI Taxonomy" id="675120"/>
    <lineage>
        <taxon>Eukaryota</taxon>
        <taxon>Fungi</taxon>
        <taxon>Dikarya</taxon>
        <taxon>Ascomycota</taxon>
        <taxon>Pezizomycotina</taxon>
        <taxon>Dothideomycetes</taxon>
        <taxon>Dothideomycetidae</taxon>
        <taxon>Mycosphaerellales</taxon>
        <taxon>Mycosphaerellaceae</taxon>
        <taxon>Dothistroma</taxon>
    </lineage>
</organism>
<dbReference type="Pfam" id="PF26013">
    <property type="entry name" value="DUF8004"/>
    <property type="match status" value="1"/>
</dbReference>
<feature type="region of interest" description="Disordered" evidence="1">
    <location>
        <begin position="1"/>
        <end position="159"/>
    </location>
</feature>
<dbReference type="STRING" id="675120.N1PWX6"/>
<dbReference type="PANTHER" id="PTHR39601">
    <property type="entry name" value="CHORIOGENIN HMINOR"/>
    <property type="match status" value="1"/>
</dbReference>
<accession>N1PWX6</accession>
<feature type="region of interest" description="Disordered" evidence="1">
    <location>
        <begin position="245"/>
        <end position="284"/>
    </location>
</feature>